<proteinExistence type="predicted"/>
<evidence type="ECO:0000313" key="4">
    <source>
        <dbReference type="Proteomes" id="UP000285768"/>
    </source>
</evidence>
<dbReference type="Pfam" id="PF20059">
    <property type="entry name" value="DUF6458"/>
    <property type="match status" value="1"/>
</dbReference>
<sequence>MGMGSGIVLFVIGAIMAFALNVQVEWIDLNMVGYLLMGAGAVVFFISLILFFSRRRGGGQVDPVDRGIE</sequence>
<dbReference type="InterPro" id="IPR045597">
    <property type="entry name" value="DUF6458"/>
</dbReference>
<evidence type="ECO:0000259" key="2">
    <source>
        <dbReference type="Pfam" id="PF20059"/>
    </source>
</evidence>
<keyword evidence="1" id="KW-1133">Transmembrane helix</keyword>
<evidence type="ECO:0000256" key="1">
    <source>
        <dbReference type="SAM" id="Phobius"/>
    </source>
</evidence>
<feature type="domain" description="DUF6458" evidence="2">
    <location>
        <begin position="1"/>
        <end position="57"/>
    </location>
</feature>
<organism evidence="3 4">
    <name type="scientific">Leucobacter muris</name>
    <dbReference type="NCBI Taxonomy" id="1935379"/>
    <lineage>
        <taxon>Bacteria</taxon>
        <taxon>Bacillati</taxon>
        <taxon>Actinomycetota</taxon>
        <taxon>Actinomycetes</taxon>
        <taxon>Micrococcales</taxon>
        <taxon>Microbacteriaceae</taxon>
        <taxon>Leucobacter</taxon>
    </lineage>
</organism>
<reference evidence="3 4" key="1">
    <citation type="submission" date="2019-01" db="EMBL/GenBank/DDBJ databases">
        <title>Leucobacter muris sp. nov. isolated from the nose of a laboratory mouse.</title>
        <authorList>
            <person name="Benga L."/>
            <person name="Sproeer C."/>
            <person name="Schumann P."/>
            <person name="Verbarg S."/>
            <person name="Bunk B."/>
            <person name="Engelhardt E."/>
            <person name="Benten P.M."/>
            <person name="Sager M."/>
        </authorList>
    </citation>
    <scope>NUCLEOTIDE SEQUENCE [LARGE SCALE GENOMIC DNA]</scope>
    <source>
        <strain evidence="3 4">DSM 101948</strain>
    </source>
</reference>
<feature type="transmembrane region" description="Helical" evidence="1">
    <location>
        <begin position="29"/>
        <end position="52"/>
    </location>
</feature>
<evidence type="ECO:0000313" key="3">
    <source>
        <dbReference type="EMBL" id="QAB16954.1"/>
    </source>
</evidence>
<keyword evidence="1" id="KW-0472">Membrane</keyword>
<dbReference type="Proteomes" id="UP000285768">
    <property type="component" value="Chromosome"/>
</dbReference>
<keyword evidence="1" id="KW-0812">Transmembrane</keyword>
<gene>
    <name evidence="3" type="ORF">Leucomu_02570</name>
</gene>
<dbReference type="RefSeq" id="WP_041204898.1">
    <property type="nucleotide sequence ID" value="NZ_CP035037.1"/>
</dbReference>
<dbReference type="EMBL" id="CP035037">
    <property type="protein sequence ID" value="QAB16954.1"/>
    <property type="molecule type" value="Genomic_DNA"/>
</dbReference>
<accession>A0ABX5QD11</accession>
<name>A0ABX5QD11_9MICO</name>
<keyword evidence="4" id="KW-1185">Reference proteome</keyword>
<protein>
    <recommendedName>
        <fullName evidence="2">DUF6458 domain-containing protein</fullName>
    </recommendedName>
</protein>